<keyword evidence="13" id="KW-0175">Coiled coil</keyword>
<gene>
    <name evidence="16" type="ORF">FBEOM_14034</name>
</gene>
<dbReference type="SMART" id="SM00220">
    <property type="entry name" value="S_TKc"/>
    <property type="match status" value="1"/>
</dbReference>
<comment type="caution">
    <text evidence="16">The sequence shown here is derived from an EMBL/GenBank/DDBJ whole genome shotgun (WGS) entry which is preliminary data.</text>
</comment>
<dbReference type="Pfam" id="PF24883">
    <property type="entry name" value="NPHP3_N"/>
    <property type="match status" value="1"/>
</dbReference>
<proteinExistence type="predicted"/>
<dbReference type="InterPro" id="IPR011009">
    <property type="entry name" value="Kinase-like_dom_sf"/>
</dbReference>
<dbReference type="EMBL" id="PVQB02001140">
    <property type="protein sequence ID" value="KAF4332186.1"/>
    <property type="molecule type" value="Genomic_DNA"/>
</dbReference>
<evidence type="ECO:0000256" key="10">
    <source>
        <dbReference type="ARBA" id="ARBA00047899"/>
    </source>
</evidence>
<dbReference type="PROSITE" id="PS50011">
    <property type="entry name" value="PROTEIN_KINASE_DOM"/>
    <property type="match status" value="1"/>
</dbReference>
<dbReference type="InterPro" id="IPR002110">
    <property type="entry name" value="Ankyrin_rpt"/>
</dbReference>
<dbReference type="SMART" id="SM00248">
    <property type="entry name" value="ANK"/>
    <property type="match status" value="15"/>
</dbReference>
<dbReference type="SUPFAM" id="SSF48403">
    <property type="entry name" value="Ankyrin repeat"/>
    <property type="match status" value="3"/>
</dbReference>
<dbReference type="GO" id="GO:0005524">
    <property type="term" value="F:ATP binding"/>
    <property type="evidence" value="ECO:0007669"/>
    <property type="project" value="InterPro"/>
</dbReference>
<feature type="repeat" description="ANK" evidence="12">
    <location>
        <begin position="1732"/>
        <end position="1764"/>
    </location>
</feature>
<dbReference type="Gene3D" id="1.10.510.10">
    <property type="entry name" value="Transferase(Phosphotransferase) domain 1"/>
    <property type="match status" value="1"/>
</dbReference>
<dbReference type="PROSITE" id="PS50297">
    <property type="entry name" value="ANK_REP_REGION"/>
    <property type="match status" value="3"/>
</dbReference>
<feature type="coiled-coil region" evidence="13">
    <location>
        <begin position="511"/>
        <end position="548"/>
    </location>
</feature>
<dbReference type="Proteomes" id="UP000730481">
    <property type="component" value="Unassembled WGS sequence"/>
</dbReference>
<dbReference type="InterPro" id="IPR027417">
    <property type="entry name" value="P-loop_NTPase"/>
</dbReference>
<dbReference type="OrthoDB" id="366390at2759"/>
<dbReference type="GO" id="GO:0004674">
    <property type="term" value="F:protein serine/threonine kinase activity"/>
    <property type="evidence" value="ECO:0007669"/>
    <property type="project" value="UniProtKB-EC"/>
</dbReference>
<dbReference type="Pfam" id="PF12796">
    <property type="entry name" value="Ank_2"/>
    <property type="match status" value="3"/>
</dbReference>
<evidence type="ECO:0000256" key="13">
    <source>
        <dbReference type="SAM" id="Coils"/>
    </source>
</evidence>
<dbReference type="Gene3D" id="1.25.40.20">
    <property type="entry name" value="Ankyrin repeat-containing domain"/>
    <property type="match status" value="5"/>
</dbReference>
<comment type="subunit">
    <text evidence="2">Component of the EKC/KEOPS complex composed of at least BUD32, CGI121, GON7, KAE1 and PCC1; the whole complex dimerizes.</text>
</comment>
<evidence type="ECO:0000259" key="15">
    <source>
        <dbReference type="PROSITE" id="PS50011"/>
    </source>
</evidence>
<reference evidence="16" key="2">
    <citation type="submission" date="2020-02" db="EMBL/GenBank/DDBJ databases">
        <title>Identification and distribution of gene clusters putatively required for synthesis of sphingolipid metabolism inhibitors in phylogenetically diverse species of the filamentous fungus Fusarium.</title>
        <authorList>
            <person name="Kim H.-S."/>
            <person name="Busman M."/>
            <person name="Brown D.W."/>
            <person name="Divon H."/>
            <person name="Uhlig S."/>
            <person name="Proctor R.H."/>
        </authorList>
    </citation>
    <scope>NUCLEOTIDE SEQUENCE</scope>
    <source>
        <strain evidence="16">NRRL 25174</strain>
    </source>
</reference>
<dbReference type="PRINTS" id="PR01415">
    <property type="entry name" value="ANKYRIN"/>
</dbReference>
<evidence type="ECO:0000256" key="9">
    <source>
        <dbReference type="ARBA" id="ARBA00033194"/>
    </source>
</evidence>
<dbReference type="InterPro" id="IPR036770">
    <property type="entry name" value="Ankyrin_rpt-contain_sf"/>
</dbReference>
<dbReference type="SUPFAM" id="SSF56112">
    <property type="entry name" value="Protein kinase-like (PK-like)"/>
    <property type="match status" value="1"/>
</dbReference>
<reference evidence="16" key="1">
    <citation type="journal article" date="2017" name="Mycologia">
        <title>Fusarium algeriense, sp. nov., a novel toxigenic crown rot pathogen of durum wheat from Algeria is nested in the Fusarium burgessii species complex.</title>
        <authorList>
            <person name="Laraba I."/>
            <person name="Keddad A."/>
            <person name="Boureghda H."/>
            <person name="Abdallah N."/>
            <person name="Vaughan M.M."/>
            <person name="Proctor R.H."/>
            <person name="Busman M."/>
            <person name="O'Donnell K."/>
        </authorList>
    </citation>
    <scope>NUCLEOTIDE SEQUENCE</scope>
    <source>
        <strain evidence="16">NRRL 25174</strain>
    </source>
</reference>
<name>A0A9P5DMM4_9HYPO</name>
<evidence type="ECO:0000256" key="2">
    <source>
        <dbReference type="ARBA" id="ARBA00011534"/>
    </source>
</evidence>
<dbReference type="InterPro" id="IPR008266">
    <property type="entry name" value="Tyr_kinase_AS"/>
</dbReference>
<comment type="catalytic activity">
    <reaction evidence="10">
        <text>L-threonyl-[protein] + ATP = O-phospho-L-threonyl-[protein] + ADP + H(+)</text>
        <dbReference type="Rhea" id="RHEA:46608"/>
        <dbReference type="Rhea" id="RHEA-COMP:11060"/>
        <dbReference type="Rhea" id="RHEA-COMP:11605"/>
        <dbReference type="ChEBI" id="CHEBI:15378"/>
        <dbReference type="ChEBI" id="CHEBI:30013"/>
        <dbReference type="ChEBI" id="CHEBI:30616"/>
        <dbReference type="ChEBI" id="CHEBI:61977"/>
        <dbReference type="ChEBI" id="CHEBI:456216"/>
        <dbReference type="EC" id="2.7.11.1"/>
    </reaction>
</comment>
<accession>A0A9P5DMM4</accession>
<evidence type="ECO:0000256" key="6">
    <source>
        <dbReference type="ARBA" id="ARBA00022737"/>
    </source>
</evidence>
<feature type="repeat" description="ANK" evidence="12">
    <location>
        <begin position="1217"/>
        <end position="1249"/>
    </location>
</feature>
<evidence type="ECO:0000313" key="16">
    <source>
        <dbReference type="EMBL" id="KAF4332186.1"/>
    </source>
</evidence>
<evidence type="ECO:0000256" key="1">
    <source>
        <dbReference type="ARBA" id="ARBA00003747"/>
    </source>
</evidence>
<dbReference type="PANTHER" id="PTHR24198">
    <property type="entry name" value="ANKYRIN REPEAT AND PROTEIN KINASE DOMAIN-CONTAINING PROTEIN"/>
    <property type="match status" value="1"/>
</dbReference>
<organism evidence="16 17">
    <name type="scientific">Fusarium beomiforme</name>
    <dbReference type="NCBI Taxonomy" id="44412"/>
    <lineage>
        <taxon>Eukaryota</taxon>
        <taxon>Fungi</taxon>
        <taxon>Dikarya</taxon>
        <taxon>Ascomycota</taxon>
        <taxon>Pezizomycotina</taxon>
        <taxon>Sordariomycetes</taxon>
        <taxon>Hypocreomycetidae</taxon>
        <taxon>Hypocreales</taxon>
        <taxon>Nectriaceae</taxon>
        <taxon>Fusarium</taxon>
        <taxon>Fusarium burgessii species complex</taxon>
    </lineage>
</organism>
<dbReference type="InterPro" id="IPR000719">
    <property type="entry name" value="Prot_kinase_dom"/>
</dbReference>
<dbReference type="PROSITE" id="PS50088">
    <property type="entry name" value="ANK_REPEAT"/>
    <property type="match status" value="3"/>
</dbReference>
<dbReference type="Pfam" id="PF13637">
    <property type="entry name" value="Ank_4"/>
    <property type="match status" value="1"/>
</dbReference>
<keyword evidence="7 12" id="KW-0040">ANK repeat</keyword>
<evidence type="ECO:0000256" key="7">
    <source>
        <dbReference type="ARBA" id="ARBA00023043"/>
    </source>
</evidence>
<dbReference type="Gene3D" id="3.40.50.300">
    <property type="entry name" value="P-loop containing nucleotide triphosphate hydrolases"/>
    <property type="match status" value="1"/>
</dbReference>
<dbReference type="PROSITE" id="PS00109">
    <property type="entry name" value="PROTEIN_KINASE_TYR"/>
    <property type="match status" value="1"/>
</dbReference>
<comment type="catalytic activity">
    <reaction evidence="11">
        <text>L-seryl-[protein] + ATP = O-phospho-L-seryl-[protein] + ADP + H(+)</text>
        <dbReference type="Rhea" id="RHEA:17989"/>
        <dbReference type="Rhea" id="RHEA-COMP:9863"/>
        <dbReference type="Rhea" id="RHEA-COMP:11604"/>
        <dbReference type="ChEBI" id="CHEBI:15378"/>
        <dbReference type="ChEBI" id="CHEBI:29999"/>
        <dbReference type="ChEBI" id="CHEBI:30616"/>
        <dbReference type="ChEBI" id="CHEBI:83421"/>
        <dbReference type="ChEBI" id="CHEBI:456216"/>
        <dbReference type="EC" id="2.7.11.1"/>
    </reaction>
</comment>
<evidence type="ECO:0000256" key="11">
    <source>
        <dbReference type="ARBA" id="ARBA00048679"/>
    </source>
</evidence>
<dbReference type="InterPro" id="IPR056884">
    <property type="entry name" value="NPHP3-like_N"/>
</dbReference>
<protein>
    <recommendedName>
        <fullName evidence="5">EKC/KEOPS complex subunit BUD32</fullName>
        <ecNumber evidence="3">2.7.11.1</ecNumber>
    </recommendedName>
    <alternativeName>
        <fullName evidence="8 9">Atypical Serine/threonine protein kinase BUD32</fullName>
    </alternativeName>
    <alternativeName>
        <fullName evidence="4">EKC/KEOPS complex subunit bud32</fullName>
    </alternativeName>
</protein>
<evidence type="ECO:0000256" key="5">
    <source>
        <dbReference type="ARBA" id="ARBA00019973"/>
    </source>
</evidence>
<evidence type="ECO:0000256" key="4">
    <source>
        <dbReference type="ARBA" id="ARBA00013948"/>
    </source>
</evidence>
<feature type="region of interest" description="Disordered" evidence="14">
    <location>
        <begin position="1280"/>
        <end position="1303"/>
    </location>
</feature>
<dbReference type="PANTHER" id="PTHR24198:SF165">
    <property type="entry name" value="ANKYRIN REPEAT-CONTAINING PROTEIN-RELATED"/>
    <property type="match status" value="1"/>
</dbReference>
<evidence type="ECO:0000256" key="12">
    <source>
        <dbReference type="PROSITE-ProRule" id="PRU00023"/>
    </source>
</evidence>
<dbReference type="EC" id="2.7.11.1" evidence="3"/>
<feature type="repeat" description="ANK" evidence="12">
    <location>
        <begin position="1118"/>
        <end position="1150"/>
    </location>
</feature>
<feature type="compositionally biased region" description="Low complexity" evidence="14">
    <location>
        <begin position="1286"/>
        <end position="1302"/>
    </location>
</feature>
<evidence type="ECO:0000256" key="8">
    <source>
        <dbReference type="ARBA" id="ARBA00030980"/>
    </source>
</evidence>
<keyword evidence="17" id="KW-1185">Reference proteome</keyword>
<dbReference type="SUPFAM" id="SSF52540">
    <property type="entry name" value="P-loop containing nucleoside triphosphate hydrolases"/>
    <property type="match status" value="1"/>
</dbReference>
<evidence type="ECO:0000256" key="14">
    <source>
        <dbReference type="SAM" id="MobiDB-lite"/>
    </source>
</evidence>
<keyword evidence="6" id="KW-0677">Repeat</keyword>
<evidence type="ECO:0000313" key="17">
    <source>
        <dbReference type="Proteomes" id="UP000730481"/>
    </source>
</evidence>
<evidence type="ECO:0000256" key="3">
    <source>
        <dbReference type="ARBA" id="ARBA00012513"/>
    </source>
</evidence>
<feature type="domain" description="Protein kinase" evidence="15">
    <location>
        <begin position="118"/>
        <end position="425"/>
    </location>
</feature>
<sequence>MIKPEERFMSEGQGYFGSSDNPKTVTHCNVWDWDQLRMIKVKGTAKLFPPDEDIEVPILAQFADYLPPKVRAATVDDEGLVVEVSTDPEEDDTGFIGYLPFWTTESLHDCRTAQYLKLQELDRLGPGVDLSVYSDESENPQKVAFKFNPIAKPRRLQMARDELHLLKSLPPHGNMVPFDRVVLEDAESRVIGFTTTYIPGGTLDDLLRFEWLQQLTHLVDFLNLDLGVMHQDVAPRNLLIDPETKNVLLFDFDWVACGQKNLLDGRDDVTGVVFTLYEIITGDRYFTSIPHWDRNMVMVQNIPEWPCNRQLDSDVSTFRNFLNEWVTKRKSGDDMQRYFNAPNHLTWPDLPTPPDYNIPYELGTTRNGEKKDSMDPLSLAASIAGLISLAGAVISAGYKLSSKINADTNDTKTLVNEIATFSGILLGVEEHLKSLHPGTVDLAAVKRVVKDSEVTLKEIEELVNKLSGANRLEMLIKGGGREDLAVRLLRRIEQYKLFFILCFQLEQSSQSATLQNEMDQILVHLESLNEAQKEVKKAVGKLVDTEEIEHQEKVIRWLGSVTETEHDDLCKQRDASSAEWILNRDEFGAWLSSPSSAFFWLNGTQGSGKSVIVSRIIHVIHDTILEPGISALVYHYCRFSNSSSLSPNALVGSFIGQLLKQSSSSSLLMGCVNELYEKYRKRSSHPSLEDLQGLFIALSQYFGRIFIVIDGLDEMEDRWSILEFLETLSRVNGDFKVLIASRAEMDLEDAFSFYFRVTITPQDIASDIERFVRKQLGRRRFRGSEVEAIVKELVGRADGMFLWVICQLDHLFHVRTAITPSLVRALPRSLERTFEQTFLKLDEEERRLAKRILQFIMFSNVPLDLSELVEGIAVTSETKTLNDVKFNTLREKKCIFELCGSLIRESQTTGKIELAHYSVYSFLKSPVLDGNRPNALYLEQTDSNVELLAASVRYLSMEDVSAGELLDEVEDALGDDDFYVNPEVFANTPFLEHAVSNWPAYASGLTEDNLKKIWNSVLFPFFQPDSSHFKFWASMARYIHGQYKYPRGMTPLHATALHGLLDLTKLLMNDPSLTKVPWQPSNAVTGIRTPLHMAIENGNNMMIGMFLDSKFSQSVDEKGRTPLHLALECANELAVVQLFSAGADVNRCEKDGRTPVFIAIENNWEDLAPQLSEMADSNVTMPDGRGPLHLAAQTGSTAWTTALLEAHAFILDNVDERGWTPLHYAADRGHNDVAKMLLSKGACIGICDKHGWTPLHASMKNNHLDCATQLLTSHNRREPVLGEAEGPSGSSSQQGGLSGQQQDELRRKYGEIHGQRVFDRATAGSSIRMATHPAGASASSAGLEFEVPSPLFLAVSNKSKPGVELLLQHAKDYGLPKIGLLEEDGACLKKAILFSETTILKALLPASTVGSIISALPNIASETDKELQIAFRQTLDTSFACNRLLPVVVSSKRINLAHIILDIWLPQSTNLPDNILLLAARCNGDEAQRLIMRLIDAGANLSSVDNEENTPLHIAISNKNLDVAYALLQRVPTDAATLLSALHDLIENAPLQGNEIEPPTSQILNLLLGRGVDVHGVDRSGRTICHKATARSDTALLRWALENNVSPVVADSRGDTAVGVAVGFQQAENLELLLNRIIQTVPEDILHILVKSGVRGPPLKQAIGLSNINILTKLIEADQIAESLVEDTSTERKIIRQAIFTDGLCDVIRRQFEHAALLMIEVMTNVSAQSSTGETPLHVAVRQGNENIVTMLLENEAKVNAEDLKTKETPYGIATMENLTNIKAILLQYGAEPLPQDIKAAAKSGDLELLEEILIKYPHEFEDKRKALFTARLLRHREFEKKLFEWLTSNSGTCEIDGISRDVHGDTVLHQAVRAQNPDQLSVLIRGCDRVLLHAYDLGGDSALMLAIRMCYWSGADLLASEGANIDEALQKSRSERCGLWVAKLDELKVRYQRDTLYSS</sequence>
<comment type="function">
    <text evidence="1">Component of the EKC/KEOPS complex that is required for the formation of a threonylcarbamoyl group on adenosine at position 37 (t(6)A37) in tRNAs that read codons beginning with adenine. The complex is probably involved in the transfer of the threonylcarbamoyl moiety of threonylcarbamoyl-AMP (TC-AMP) to the N6 group of A37. BUD32 has ATPase activity in the context of the EKC/KEOPS complex and likely plays a supporting role to the catalytic subunit KAE1. The EKC/KEOPS complex also promotes both telomere uncapping and telomere elongation. The complex is required for efficient recruitment of transcriptional coactivators.</text>
</comment>